<dbReference type="Proteomes" id="UP000305067">
    <property type="component" value="Unassembled WGS sequence"/>
</dbReference>
<evidence type="ECO:0000313" key="2">
    <source>
        <dbReference type="Proteomes" id="UP000305067"/>
    </source>
</evidence>
<keyword evidence="2" id="KW-1185">Reference proteome</keyword>
<name>A0A5C3QJE5_9AGAR</name>
<dbReference type="InterPro" id="IPR008949">
    <property type="entry name" value="Isoprenoid_synthase_dom_sf"/>
</dbReference>
<dbReference type="AlphaFoldDB" id="A0A5C3QJE5"/>
<protein>
    <recommendedName>
        <fullName evidence="3">Terpenoid synthase</fullName>
    </recommendedName>
</protein>
<dbReference type="OrthoDB" id="2861623at2759"/>
<organism evidence="1 2">
    <name type="scientific">Pterulicium gracile</name>
    <dbReference type="NCBI Taxonomy" id="1884261"/>
    <lineage>
        <taxon>Eukaryota</taxon>
        <taxon>Fungi</taxon>
        <taxon>Dikarya</taxon>
        <taxon>Basidiomycota</taxon>
        <taxon>Agaricomycotina</taxon>
        <taxon>Agaricomycetes</taxon>
        <taxon>Agaricomycetidae</taxon>
        <taxon>Agaricales</taxon>
        <taxon>Pleurotineae</taxon>
        <taxon>Pterulaceae</taxon>
        <taxon>Pterulicium</taxon>
    </lineage>
</organism>
<dbReference type="Gene3D" id="1.10.600.10">
    <property type="entry name" value="Farnesyl Diphosphate Synthase"/>
    <property type="match status" value="1"/>
</dbReference>
<gene>
    <name evidence="1" type="ORF">BDV98DRAFT_572706</name>
</gene>
<sequence length="159" mass="18269">MAFALIPYAYGLDFDPELEMEIELREMTGLAGDLISWSTDVYAYNTSRPTSNFHNLVSVLSFSTNSPHPQESIDQIEALFAQTMNEFSEVKERVRELHDLDGFQGGMDVLDSPEVYVKGLEDCIAGFLHWSFETRRHFGAERRKVKKRRVLRLLLAMFA</sequence>
<dbReference type="EMBL" id="ML178839">
    <property type="protein sequence ID" value="TFK98453.1"/>
    <property type="molecule type" value="Genomic_DNA"/>
</dbReference>
<dbReference type="SUPFAM" id="SSF48576">
    <property type="entry name" value="Terpenoid synthases"/>
    <property type="match status" value="1"/>
</dbReference>
<reference evidence="1 2" key="1">
    <citation type="journal article" date="2019" name="Nat. Ecol. Evol.">
        <title>Megaphylogeny resolves global patterns of mushroom evolution.</title>
        <authorList>
            <person name="Varga T."/>
            <person name="Krizsan K."/>
            <person name="Foldi C."/>
            <person name="Dima B."/>
            <person name="Sanchez-Garcia M."/>
            <person name="Sanchez-Ramirez S."/>
            <person name="Szollosi G.J."/>
            <person name="Szarkandi J.G."/>
            <person name="Papp V."/>
            <person name="Albert L."/>
            <person name="Andreopoulos W."/>
            <person name="Angelini C."/>
            <person name="Antonin V."/>
            <person name="Barry K.W."/>
            <person name="Bougher N.L."/>
            <person name="Buchanan P."/>
            <person name="Buyck B."/>
            <person name="Bense V."/>
            <person name="Catcheside P."/>
            <person name="Chovatia M."/>
            <person name="Cooper J."/>
            <person name="Damon W."/>
            <person name="Desjardin D."/>
            <person name="Finy P."/>
            <person name="Geml J."/>
            <person name="Haridas S."/>
            <person name="Hughes K."/>
            <person name="Justo A."/>
            <person name="Karasinski D."/>
            <person name="Kautmanova I."/>
            <person name="Kiss B."/>
            <person name="Kocsube S."/>
            <person name="Kotiranta H."/>
            <person name="LaButti K.M."/>
            <person name="Lechner B.E."/>
            <person name="Liimatainen K."/>
            <person name="Lipzen A."/>
            <person name="Lukacs Z."/>
            <person name="Mihaltcheva S."/>
            <person name="Morgado L.N."/>
            <person name="Niskanen T."/>
            <person name="Noordeloos M.E."/>
            <person name="Ohm R.A."/>
            <person name="Ortiz-Santana B."/>
            <person name="Ovrebo C."/>
            <person name="Racz N."/>
            <person name="Riley R."/>
            <person name="Savchenko A."/>
            <person name="Shiryaev A."/>
            <person name="Soop K."/>
            <person name="Spirin V."/>
            <person name="Szebenyi C."/>
            <person name="Tomsovsky M."/>
            <person name="Tulloss R.E."/>
            <person name="Uehling J."/>
            <person name="Grigoriev I.V."/>
            <person name="Vagvolgyi C."/>
            <person name="Papp T."/>
            <person name="Martin F.M."/>
            <person name="Miettinen O."/>
            <person name="Hibbett D.S."/>
            <person name="Nagy L.G."/>
        </authorList>
    </citation>
    <scope>NUCLEOTIDE SEQUENCE [LARGE SCALE GENOMIC DNA]</scope>
    <source>
        <strain evidence="1 2">CBS 309.79</strain>
    </source>
</reference>
<dbReference type="Pfam" id="PF19086">
    <property type="entry name" value="Terpene_syn_C_2"/>
    <property type="match status" value="1"/>
</dbReference>
<evidence type="ECO:0000313" key="1">
    <source>
        <dbReference type="EMBL" id="TFK98453.1"/>
    </source>
</evidence>
<evidence type="ECO:0008006" key="3">
    <source>
        <dbReference type="Google" id="ProtNLM"/>
    </source>
</evidence>
<proteinExistence type="predicted"/>
<accession>A0A5C3QJE5</accession>
<dbReference type="STRING" id="1884261.A0A5C3QJE5"/>